<gene>
    <name evidence="5" type="ORF">ACFP85_15395</name>
</gene>
<dbReference type="InterPro" id="IPR018060">
    <property type="entry name" value="HTH_AraC"/>
</dbReference>
<reference evidence="6" key="1">
    <citation type="journal article" date="2019" name="Int. J. Syst. Evol. Microbiol.">
        <title>The Global Catalogue of Microorganisms (GCM) 10K type strain sequencing project: providing services to taxonomists for standard genome sequencing and annotation.</title>
        <authorList>
            <consortium name="The Broad Institute Genomics Platform"/>
            <consortium name="The Broad Institute Genome Sequencing Center for Infectious Disease"/>
            <person name="Wu L."/>
            <person name="Ma J."/>
        </authorList>
    </citation>
    <scope>NUCLEOTIDE SEQUENCE [LARGE SCALE GENOMIC DNA]</scope>
    <source>
        <strain evidence="6">CGMCC 1.16031</strain>
    </source>
</reference>
<dbReference type="EMBL" id="JBHSUS010000001">
    <property type="protein sequence ID" value="MFC6441537.1"/>
    <property type="molecule type" value="Genomic_DNA"/>
</dbReference>
<comment type="caution">
    <text evidence="5">The sequence shown here is derived from an EMBL/GenBank/DDBJ whole genome shotgun (WGS) entry which is preliminary data.</text>
</comment>
<accession>A0ABW1XQ49</accession>
<dbReference type="InterPro" id="IPR050908">
    <property type="entry name" value="SmbC-like"/>
</dbReference>
<name>A0ABW1XQ49_9ALTE</name>
<proteinExistence type="predicted"/>
<organism evidence="5 6">
    <name type="scientific">Pseudobowmanella zhangzhouensis</name>
    <dbReference type="NCBI Taxonomy" id="1537679"/>
    <lineage>
        <taxon>Bacteria</taxon>
        <taxon>Pseudomonadati</taxon>
        <taxon>Pseudomonadota</taxon>
        <taxon>Gammaproteobacteria</taxon>
        <taxon>Alteromonadales</taxon>
        <taxon>Alteromonadaceae</taxon>
    </lineage>
</organism>
<evidence type="ECO:0000259" key="4">
    <source>
        <dbReference type="PROSITE" id="PS01124"/>
    </source>
</evidence>
<dbReference type="InterPro" id="IPR020449">
    <property type="entry name" value="Tscrpt_reg_AraC-type_HTH"/>
</dbReference>
<dbReference type="RefSeq" id="WP_131257705.1">
    <property type="nucleotide sequence ID" value="NZ_JBHSUS010000001.1"/>
</dbReference>
<dbReference type="Gene3D" id="1.10.10.60">
    <property type="entry name" value="Homeodomain-like"/>
    <property type="match status" value="2"/>
</dbReference>
<evidence type="ECO:0000256" key="1">
    <source>
        <dbReference type="ARBA" id="ARBA00023015"/>
    </source>
</evidence>
<dbReference type="PRINTS" id="PR00032">
    <property type="entry name" value="HTHARAC"/>
</dbReference>
<dbReference type="PANTHER" id="PTHR40055">
    <property type="entry name" value="TRANSCRIPTIONAL REGULATOR YGIV-RELATED"/>
    <property type="match status" value="1"/>
</dbReference>
<dbReference type="PROSITE" id="PS00041">
    <property type="entry name" value="HTH_ARAC_FAMILY_1"/>
    <property type="match status" value="1"/>
</dbReference>
<keyword evidence="6" id="KW-1185">Reference proteome</keyword>
<sequence length="277" mass="31732">MHPAVTRTLKWLSDNPQQTIDLYGLSQAVGCSAYHLHRLFRAATGWPLHAYMRRWRLDQAAHRLIREPHTGILDIALDCGFQSAEAFSRAFREYTGRSPSQFRIQPHWPQPIVHQEQSMQPQVDIVTTPTLQLACIEHCGPMQSLLVTLQPFIQWRRANGLSPHSSRTFNLYLTDPHSVEPQQNRVLIGVETPAPMEAPKLNIYARQIPPMRWAKTRHVGSWAGVEAVARYLYAEWLAENAESLADFPLMIERVNLYPDTPEHALISDIYLPLMSEN</sequence>
<protein>
    <submittedName>
        <fullName evidence="5">GyrI-like domain-containing protein</fullName>
    </submittedName>
</protein>
<dbReference type="InterPro" id="IPR011256">
    <property type="entry name" value="Reg_factor_effector_dom_sf"/>
</dbReference>
<dbReference type="SMART" id="SM00342">
    <property type="entry name" value="HTH_ARAC"/>
    <property type="match status" value="1"/>
</dbReference>
<evidence type="ECO:0000256" key="2">
    <source>
        <dbReference type="ARBA" id="ARBA00023125"/>
    </source>
</evidence>
<dbReference type="InterPro" id="IPR018062">
    <property type="entry name" value="HTH_AraC-typ_CS"/>
</dbReference>
<evidence type="ECO:0000313" key="6">
    <source>
        <dbReference type="Proteomes" id="UP001596364"/>
    </source>
</evidence>
<dbReference type="SMART" id="SM00871">
    <property type="entry name" value="AraC_E_bind"/>
    <property type="match status" value="1"/>
</dbReference>
<dbReference type="InterPro" id="IPR029442">
    <property type="entry name" value="GyrI-like"/>
</dbReference>
<dbReference type="SUPFAM" id="SSF46689">
    <property type="entry name" value="Homeodomain-like"/>
    <property type="match status" value="2"/>
</dbReference>
<dbReference type="Pfam" id="PF12833">
    <property type="entry name" value="HTH_18"/>
    <property type="match status" value="1"/>
</dbReference>
<dbReference type="InterPro" id="IPR010499">
    <property type="entry name" value="AraC_E-bd"/>
</dbReference>
<dbReference type="Proteomes" id="UP001596364">
    <property type="component" value="Unassembled WGS sequence"/>
</dbReference>
<keyword evidence="2" id="KW-0238">DNA-binding</keyword>
<evidence type="ECO:0000313" key="5">
    <source>
        <dbReference type="EMBL" id="MFC6441537.1"/>
    </source>
</evidence>
<dbReference type="Gene3D" id="3.20.80.10">
    <property type="entry name" value="Regulatory factor, effector binding domain"/>
    <property type="match status" value="1"/>
</dbReference>
<evidence type="ECO:0000256" key="3">
    <source>
        <dbReference type="ARBA" id="ARBA00023163"/>
    </source>
</evidence>
<dbReference type="PANTHER" id="PTHR40055:SF1">
    <property type="entry name" value="TRANSCRIPTIONAL REGULATOR YGIV-RELATED"/>
    <property type="match status" value="1"/>
</dbReference>
<keyword evidence="3" id="KW-0804">Transcription</keyword>
<dbReference type="InterPro" id="IPR009057">
    <property type="entry name" value="Homeodomain-like_sf"/>
</dbReference>
<dbReference type="SUPFAM" id="SSF55136">
    <property type="entry name" value="Probable bacterial effector-binding domain"/>
    <property type="match status" value="1"/>
</dbReference>
<dbReference type="Pfam" id="PF06445">
    <property type="entry name" value="GyrI-like"/>
    <property type="match status" value="1"/>
</dbReference>
<keyword evidence="1" id="KW-0805">Transcription regulation</keyword>
<dbReference type="PROSITE" id="PS01124">
    <property type="entry name" value="HTH_ARAC_FAMILY_2"/>
    <property type="match status" value="1"/>
</dbReference>
<feature type="domain" description="HTH araC/xylS-type" evidence="4">
    <location>
        <begin position="6"/>
        <end position="105"/>
    </location>
</feature>